<dbReference type="PANTHER" id="PTHR11177">
    <property type="entry name" value="CHITINASE"/>
    <property type="match status" value="1"/>
</dbReference>
<gene>
    <name evidence="11" type="primary">CHT4</name>
    <name evidence="11" type="ORF">Q9L58_006501</name>
</gene>
<dbReference type="InterPro" id="IPR001223">
    <property type="entry name" value="Glyco_hydro18_cat"/>
</dbReference>
<evidence type="ECO:0000256" key="3">
    <source>
        <dbReference type="ARBA" id="ARBA00012729"/>
    </source>
</evidence>
<dbReference type="Pfam" id="PF00704">
    <property type="entry name" value="Glyco_hydro_18"/>
    <property type="match status" value="1"/>
</dbReference>
<keyword evidence="4 9" id="KW-0378">Hydrolase</keyword>
<dbReference type="SUPFAM" id="SSF51445">
    <property type="entry name" value="(Trans)glycosidases"/>
    <property type="match status" value="1"/>
</dbReference>
<name>A0ABR3GF72_9PEZI</name>
<evidence type="ECO:0000256" key="5">
    <source>
        <dbReference type="ARBA" id="ARBA00023024"/>
    </source>
</evidence>
<keyword evidence="12" id="KW-1185">Reference proteome</keyword>
<dbReference type="InterPro" id="IPR029070">
    <property type="entry name" value="Chitinase_insertion_sf"/>
</dbReference>
<comment type="caution">
    <text evidence="11">The sequence shown here is derived from an EMBL/GenBank/DDBJ whole genome shotgun (WGS) entry which is preliminary data.</text>
</comment>
<dbReference type="EMBL" id="JBBBZM010000090">
    <property type="protein sequence ID" value="KAL0634614.1"/>
    <property type="molecule type" value="Genomic_DNA"/>
</dbReference>
<reference evidence="11 12" key="1">
    <citation type="submission" date="2024-02" db="EMBL/GenBank/DDBJ databases">
        <title>Discinaceae phylogenomics.</title>
        <authorList>
            <person name="Dirks A.C."/>
            <person name="James T.Y."/>
        </authorList>
    </citation>
    <scope>NUCLEOTIDE SEQUENCE [LARGE SCALE GENOMIC DNA]</scope>
    <source>
        <strain evidence="11 12">ACD0624</strain>
    </source>
</reference>
<dbReference type="GO" id="GO:0008843">
    <property type="term" value="F:endochitinase activity"/>
    <property type="evidence" value="ECO:0007669"/>
    <property type="project" value="UniProtKB-EC"/>
</dbReference>
<keyword evidence="7 9" id="KW-0326">Glycosidase</keyword>
<keyword evidence="5" id="KW-0146">Chitin degradation</keyword>
<dbReference type="Gene3D" id="3.20.20.80">
    <property type="entry name" value="Glycosidases"/>
    <property type="match status" value="1"/>
</dbReference>
<dbReference type="InterPro" id="IPR001579">
    <property type="entry name" value="Glyco_hydro_18_chit_AS"/>
</dbReference>
<evidence type="ECO:0000256" key="1">
    <source>
        <dbReference type="ARBA" id="ARBA00000822"/>
    </source>
</evidence>
<evidence type="ECO:0000256" key="9">
    <source>
        <dbReference type="RuleBase" id="RU000489"/>
    </source>
</evidence>
<keyword evidence="8" id="KW-0624">Polysaccharide degradation</keyword>
<dbReference type="InterPro" id="IPR050314">
    <property type="entry name" value="Glycosyl_Hydrlase_18"/>
</dbReference>
<organism evidence="11 12">
    <name type="scientific">Discina gigas</name>
    <dbReference type="NCBI Taxonomy" id="1032678"/>
    <lineage>
        <taxon>Eukaryota</taxon>
        <taxon>Fungi</taxon>
        <taxon>Dikarya</taxon>
        <taxon>Ascomycota</taxon>
        <taxon>Pezizomycotina</taxon>
        <taxon>Pezizomycetes</taxon>
        <taxon>Pezizales</taxon>
        <taxon>Discinaceae</taxon>
        <taxon>Discina</taxon>
    </lineage>
</organism>
<dbReference type="InterPro" id="IPR017853">
    <property type="entry name" value="GH"/>
</dbReference>
<proteinExistence type="inferred from homology"/>
<evidence type="ECO:0000259" key="10">
    <source>
        <dbReference type="PROSITE" id="PS51910"/>
    </source>
</evidence>
<dbReference type="CDD" id="cd06548">
    <property type="entry name" value="GH18_chitinase"/>
    <property type="match status" value="1"/>
</dbReference>
<protein>
    <recommendedName>
        <fullName evidence="3">chitinase</fullName>
        <ecNumber evidence="3">3.2.1.14</ecNumber>
    </recommendedName>
</protein>
<comment type="similarity">
    <text evidence="2">Belongs to the glycosyl hydrolase 18 family. Chitinase class V subfamily.</text>
</comment>
<dbReference type="Gene3D" id="3.10.50.10">
    <property type="match status" value="1"/>
</dbReference>
<evidence type="ECO:0000256" key="7">
    <source>
        <dbReference type="ARBA" id="ARBA00023295"/>
    </source>
</evidence>
<dbReference type="EC" id="3.2.1.14" evidence="3"/>
<evidence type="ECO:0000313" key="12">
    <source>
        <dbReference type="Proteomes" id="UP001447188"/>
    </source>
</evidence>
<dbReference type="SMART" id="SM00636">
    <property type="entry name" value="Glyco_18"/>
    <property type="match status" value="1"/>
</dbReference>
<evidence type="ECO:0000313" key="11">
    <source>
        <dbReference type="EMBL" id="KAL0634614.1"/>
    </source>
</evidence>
<dbReference type="Proteomes" id="UP001447188">
    <property type="component" value="Unassembled WGS sequence"/>
</dbReference>
<dbReference type="PROSITE" id="PS51910">
    <property type="entry name" value="GH18_2"/>
    <property type="match status" value="1"/>
</dbReference>
<dbReference type="PROSITE" id="PS01095">
    <property type="entry name" value="GH18_1"/>
    <property type="match status" value="1"/>
</dbReference>
<accession>A0ABR3GF72</accession>
<dbReference type="SUPFAM" id="SSF54556">
    <property type="entry name" value="Chitinase insertion domain"/>
    <property type="match status" value="1"/>
</dbReference>
<evidence type="ECO:0000256" key="8">
    <source>
        <dbReference type="ARBA" id="ARBA00023326"/>
    </source>
</evidence>
<evidence type="ECO:0000256" key="4">
    <source>
        <dbReference type="ARBA" id="ARBA00022801"/>
    </source>
</evidence>
<evidence type="ECO:0000256" key="2">
    <source>
        <dbReference type="ARBA" id="ARBA00008682"/>
    </source>
</evidence>
<feature type="domain" description="GH18" evidence="10">
    <location>
        <begin position="97"/>
        <end position="463"/>
    </location>
</feature>
<dbReference type="PANTHER" id="PTHR11177:SF317">
    <property type="entry name" value="CHITINASE 12-RELATED"/>
    <property type="match status" value="1"/>
</dbReference>
<keyword evidence="6" id="KW-0119">Carbohydrate metabolism</keyword>
<comment type="catalytic activity">
    <reaction evidence="1">
        <text>Random endo-hydrolysis of N-acetyl-beta-D-glucosaminide (1-&gt;4)-beta-linkages in chitin and chitodextrins.</text>
        <dbReference type="EC" id="3.2.1.14"/>
    </reaction>
</comment>
<sequence length="490" mass="53790">MTFSFRVLIEEVEAKGKKNRLSEVVGYKYHYISTIMANISLITQSHPFYFASELLLATAPIIFPRTLLSPAIKPFSRISSSFNRLSTTLDTINMSGKKTVAYFVNWGIYARAYDPQLVPATHLTHILYSFANVRPESGEVYLSDTWSDIEKHYATDSWNDVGNNVYGCIKQLFLLKKRNRKLKTILSIGGWNYSVNFSQPASTAAGRAKFASSAVQLVRDLGFDGIDIDWEYPKDATEANNFVLLLQECRRALDAYGVQFAPGKKLLLTIAAPCGATNYSQLLMSQMDQYLDFWNLMAYDFAGSWDATSGHQANLFKSTTNPTSTPFSADVAISAYIAGGVPASKIIMGLPLYGRAFQATAGPGTAYSGTGEGSWEGGIWDYKALPRPGGIEQEDKAIGASWSYDPNSRVMISYDTPSVAATKAAYINSRGLGGGMWWELSGDKPITDPRSLVKVTVDAFGGTSKLETQENIISYPGSKYDNLKAGFGSE</sequence>
<dbReference type="InterPro" id="IPR011583">
    <property type="entry name" value="Chitinase_II/V-like_cat"/>
</dbReference>
<evidence type="ECO:0000256" key="6">
    <source>
        <dbReference type="ARBA" id="ARBA00023277"/>
    </source>
</evidence>